<comment type="function">
    <text evidence="1 15">The transhydrogenation between NADH and NADP is coupled to respiration and ATP hydrolysis and functions as a proton pump across the membrane.</text>
</comment>
<dbReference type="GO" id="GO:0005886">
    <property type="term" value="C:plasma membrane"/>
    <property type="evidence" value="ECO:0007669"/>
    <property type="project" value="UniProtKB-SubCell"/>
</dbReference>
<dbReference type="OrthoDB" id="9763786at2"/>
<feature type="transmembrane region" description="Helical" evidence="16">
    <location>
        <begin position="66"/>
        <end position="85"/>
    </location>
</feature>
<evidence type="ECO:0000256" key="10">
    <source>
        <dbReference type="ARBA" id="ARBA00022967"/>
    </source>
</evidence>
<dbReference type="EMBL" id="JTDK01000028">
    <property type="protein sequence ID" value="KHK95100.1"/>
    <property type="molecule type" value="Genomic_DNA"/>
</dbReference>
<evidence type="ECO:0000256" key="3">
    <source>
        <dbReference type="ARBA" id="ARBA00007919"/>
    </source>
</evidence>
<evidence type="ECO:0000256" key="12">
    <source>
        <dbReference type="ARBA" id="ARBA00023027"/>
    </source>
</evidence>
<evidence type="ECO:0000256" key="4">
    <source>
        <dbReference type="ARBA" id="ARBA00012943"/>
    </source>
</evidence>
<keyword evidence="10 15" id="KW-1278">Translocase</keyword>
<evidence type="ECO:0000256" key="9">
    <source>
        <dbReference type="ARBA" id="ARBA00022857"/>
    </source>
</evidence>
<keyword evidence="18" id="KW-0560">Oxidoreductase</keyword>
<comment type="caution">
    <text evidence="18">The sequence shown here is derived from an EMBL/GenBank/DDBJ whole genome shotgun (WGS) entry which is preliminary data.</text>
</comment>
<evidence type="ECO:0000256" key="2">
    <source>
        <dbReference type="ARBA" id="ARBA00004429"/>
    </source>
</evidence>
<feature type="transmembrane region" description="Helical" evidence="16">
    <location>
        <begin position="247"/>
        <end position="266"/>
    </location>
</feature>
<name>A0A0B2A0F8_9MICO</name>
<sequence>MSVAASLATAAYIVAALLFVLSLAGLSRHETSKRGVTYGIVGMTIALAATVVVVVTAAWGAASFPLGITLLIVAVLVGAVIGLWRARVVEMTGMPQLIALFHSFVGLAAVLVGWNGALYTEGIPANLLGIHHAEVFIGVFIGAVTFTGSIVAFLKLSARISSKPLMLPGKNVLNVGALVVFVGLTVWYVITPAFWLLVVVTVLALALGWHLVASIGGGDMPVVVSMLNSYSGWAAAAAGFLLNNDLLIVTGALVGSSGAYLSYIMCKAMNRSFISVIAGGFGIEAPKKDGEEPEGEHHEVDAESVASLLSQASSVVITPGYGMAVAQAQYPVAELAKRLRERGVDVRFGIHPVAGRLPGHMNVLLAEAKVPYDIVLEMDEINDDLAATSVVLVIGANDTVNPAAAEDPGSPIAGMPVLRVWEAENVVVFKRSMASGYAGVANPLFYRDNAQMLFGDAKQRVEDILTAL</sequence>
<keyword evidence="12 15" id="KW-0520">NAD</keyword>
<gene>
    <name evidence="18" type="primary">pntB</name>
    <name evidence="18" type="ORF">LK09_20125</name>
</gene>
<evidence type="ECO:0000313" key="19">
    <source>
        <dbReference type="Proteomes" id="UP000031030"/>
    </source>
</evidence>
<evidence type="ECO:0000256" key="14">
    <source>
        <dbReference type="ARBA" id="ARBA00048202"/>
    </source>
</evidence>
<keyword evidence="9 15" id="KW-0521">NADP</keyword>
<evidence type="ECO:0000256" key="1">
    <source>
        <dbReference type="ARBA" id="ARBA00003943"/>
    </source>
</evidence>
<dbReference type="InterPro" id="IPR034300">
    <property type="entry name" value="PNTB-like"/>
</dbReference>
<dbReference type="RefSeq" id="WP_039403707.1">
    <property type="nucleotide sequence ID" value="NZ_JTDK01000028.1"/>
</dbReference>
<evidence type="ECO:0000256" key="7">
    <source>
        <dbReference type="ARBA" id="ARBA00022519"/>
    </source>
</evidence>
<keyword evidence="19" id="KW-1185">Reference proteome</keyword>
<keyword evidence="7 15" id="KW-0997">Cell inner membrane</keyword>
<dbReference type="NCBIfam" id="NF006974">
    <property type="entry name" value="PRK09444.1"/>
    <property type="match status" value="1"/>
</dbReference>
<feature type="transmembrane region" description="Helical" evidence="16">
    <location>
        <begin position="222"/>
        <end position="241"/>
    </location>
</feature>
<evidence type="ECO:0000256" key="16">
    <source>
        <dbReference type="SAM" id="Phobius"/>
    </source>
</evidence>
<evidence type="ECO:0000313" key="18">
    <source>
        <dbReference type="EMBL" id="KHK95100.1"/>
    </source>
</evidence>
<feature type="transmembrane region" description="Helical" evidence="16">
    <location>
        <begin position="196"/>
        <end position="215"/>
    </location>
</feature>
<evidence type="ECO:0000259" key="17">
    <source>
        <dbReference type="Pfam" id="PF02233"/>
    </source>
</evidence>
<dbReference type="PANTHER" id="PTHR44758">
    <property type="entry name" value="NAD(P) TRANSHYDROGENASE SUBUNIT BETA"/>
    <property type="match status" value="1"/>
</dbReference>
<organism evidence="18 19">
    <name type="scientific">Microbacterium mangrovi</name>
    <dbReference type="NCBI Taxonomy" id="1348253"/>
    <lineage>
        <taxon>Bacteria</taxon>
        <taxon>Bacillati</taxon>
        <taxon>Actinomycetota</taxon>
        <taxon>Actinomycetes</taxon>
        <taxon>Micrococcales</taxon>
        <taxon>Microbacteriaceae</taxon>
        <taxon>Microbacterium</taxon>
    </lineage>
</organism>
<comment type="catalytic activity">
    <reaction evidence="14 15">
        <text>NAD(+) + NADPH + H(+)(in) = NADH + NADP(+) + H(+)(out)</text>
        <dbReference type="Rhea" id="RHEA:47992"/>
        <dbReference type="ChEBI" id="CHEBI:15378"/>
        <dbReference type="ChEBI" id="CHEBI:57540"/>
        <dbReference type="ChEBI" id="CHEBI:57783"/>
        <dbReference type="ChEBI" id="CHEBI:57945"/>
        <dbReference type="ChEBI" id="CHEBI:58349"/>
        <dbReference type="EC" id="7.1.1.1"/>
    </reaction>
</comment>
<comment type="subcellular location">
    <subcellularLocation>
        <location evidence="2">Cell inner membrane</location>
        <topology evidence="2">Multi-pass membrane protein</topology>
    </subcellularLocation>
</comment>
<dbReference type="GO" id="GO:0008750">
    <property type="term" value="F:proton-translocating NAD(P)+ transhydrogenase activity"/>
    <property type="evidence" value="ECO:0007669"/>
    <property type="project" value="UniProtKB-EC"/>
</dbReference>
<evidence type="ECO:0000256" key="8">
    <source>
        <dbReference type="ARBA" id="ARBA00022692"/>
    </source>
</evidence>
<proteinExistence type="inferred from homology"/>
<dbReference type="GO" id="GO:0016491">
    <property type="term" value="F:oxidoreductase activity"/>
    <property type="evidence" value="ECO:0007669"/>
    <property type="project" value="UniProtKB-KW"/>
</dbReference>
<keyword evidence="8 16" id="KW-0812">Transmembrane</keyword>
<dbReference type="InterPro" id="IPR012136">
    <property type="entry name" value="NADH_DH_b"/>
</dbReference>
<feature type="transmembrane region" description="Helical" evidence="16">
    <location>
        <begin position="38"/>
        <end position="60"/>
    </location>
</feature>
<evidence type="ECO:0000256" key="6">
    <source>
        <dbReference type="ARBA" id="ARBA00022475"/>
    </source>
</evidence>
<keyword evidence="11 16" id="KW-1133">Transmembrane helix</keyword>
<feature type="transmembrane region" description="Helical" evidence="16">
    <location>
        <begin position="172"/>
        <end position="190"/>
    </location>
</feature>
<evidence type="ECO:0000256" key="5">
    <source>
        <dbReference type="ARBA" id="ARBA00014581"/>
    </source>
</evidence>
<accession>A0A0B2A0F8</accession>
<dbReference type="PIRSF" id="PIRSF000204">
    <property type="entry name" value="PNTB"/>
    <property type="match status" value="1"/>
</dbReference>
<reference evidence="18 19" key="1">
    <citation type="submission" date="2014-11" db="EMBL/GenBank/DDBJ databases">
        <title>Genome sequence of Microbacterium mangrovi MUSC 115(T).</title>
        <authorList>
            <person name="Lee L.-H."/>
        </authorList>
    </citation>
    <scope>NUCLEOTIDE SEQUENCE [LARGE SCALE GENOMIC DNA]</scope>
    <source>
        <strain evidence="18 19">MUSC 115</strain>
    </source>
</reference>
<protein>
    <recommendedName>
        <fullName evidence="5 15">NAD(P) transhydrogenase subunit beta</fullName>
        <ecNumber evidence="4 15">7.1.1.1</ecNumber>
    </recommendedName>
    <alternativeName>
        <fullName evidence="15">Nicotinamide nucleotide transhydrogenase subunit beta</fullName>
    </alternativeName>
</protein>
<dbReference type="EC" id="7.1.1.1" evidence="4 15"/>
<evidence type="ECO:0000256" key="11">
    <source>
        <dbReference type="ARBA" id="ARBA00022989"/>
    </source>
</evidence>
<feature type="domain" description="NADP transhydrogenase beta-like" evidence="17">
    <location>
        <begin position="9"/>
        <end position="466"/>
    </location>
</feature>
<feature type="transmembrane region" description="Helical" evidence="16">
    <location>
        <begin position="97"/>
        <end position="115"/>
    </location>
</feature>
<dbReference type="Gene3D" id="3.40.50.1220">
    <property type="entry name" value="TPP-binding domain"/>
    <property type="match status" value="1"/>
</dbReference>
<dbReference type="InterPro" id="IPR029035">
    <property type="entry name" value="DHS-like_NAD/FAD-binding_dom"/>
</dbReference>
<dbReference type="AlphaFoldDB" id="A0A0B2A0F8"/>
<feature type="transmembrane region" description="Helical" evidence="16">
    <location>
        <begin position="6"/>
        <end position="26"/>
    </location>
</feature>
<feature type="transmembrane region" description="Helical" evidence="16">
    <location>
        <begin position="135"/>
        <end position="156"/>
    </location>
</feature>
<keyword evidence="6 15" id="KW-1003">Cell membrane</keyword>
<dbReference type="SUPFAM" id="SSF52467">
    <property type="entry name" value="DHS-like NAD/FAD-binding domain"/>
    <property type="match status" value="1"/>
</dbReference>
<dbReference type="FunFam" id="3.40.50.1220:FF:000002">
    <property type="entry name" value="NAD(P) transhydrogenase subunit beta"/>
    <property type="match status" value="1"/>
</dbReference>
<comment type="similarity">
    <text evidence="3 15">Belongs to the PNT beta subunit family.</text>
</comment>
<keyword evidence="13 15" id="KW-0472">Membrane</keyword>
<dbReference type="GO" id="GO:0050661">
    <property type="term" value="F:NADP binding"/>
    <property type="evidence" value="ECO:0007669"/>
    <property type="project" value="InterPro"/>
</dbReference>
<dbReference type="Proteomes" id="UP000031030">
    <property type="component" value="Unassembled WGS sequence"/>
</dbReference>
<dbReference type="PANTHER" id="PTHR44758:SF1">
    <property type="entry name" value="NAD(P) TRANSHYDROGENASE SUBUNIT BETA"/>
    <property type="match status" value="1"/>
</dbReference>
<dbReference type="Pfam" id="PF02233">
    <property type="entry name" value="PNTB"/>
    <property type="match status" value="1"/>
</dbReference>
<dbReference type="STRING" id="1348253.LK09_20125"/>
<evidence type="ECO:0000256" key="13">
    <source>
        <dbReference type="ARBA" id="ARBA00023136"/>
    </source>
</evidence>
<evidence type="ECO:0000256" key="15">
    <source>
        <dbReference type="PIRNR" id="PIRNR000204"/>
    </source>
</evidence>